<evidence type="ECO:0000256" key="2">
    <source>
        <dbReference type="ARBA" id="ARBA00022692"/>
    </source>
</evidence>
<accession>A0A5A8E530</accession>
<keyword evidence="2 6" id="KW-0812">Transmembrane</keyword>
<dbReference type="Gene3D" id="1.10.3730.20">
    <property type="match status" value="1"/>
</dbReference>
<feature type="compositionally biased region" description="Low complexity" evidence="5">
    <location>
        <begin position="195"/>
        <end position="214"/>
    </location>
</feature>
<gene>
    <name evidence="7" type="ORF">FNF28_00147</name>
</gene>
<sequence length="436" mass="44954">MCDPTAEPDVGSPLVFVGVAMSAVATIAGNAGLNMQKWGFLIEAKKPAKERVHFVKMWKWWAGFVLVVVGAIMDFVSYGLAPSSIVTPVGSLTLVVNIFLAHWWLGENIYMQDYVGTFFIVAGATMTVVFGNQSDSCLPVSELAARYATTGMIVYMACAVAIVAAISGTGPAPPGDGPDSKLGVLVQSGSAASGERSAADAGTGAGAGASSAAPEAKDAAGDSSSEEGSPAASPTSSQHVVDPPSAYEPYAQWHPVSVSVLAGTLGAQTVLFAKSVAETIKTTAGGDSQLDQPAPYLFLLALVFFIVVQQMWLAHALRFFDAAFVVPVFQGTYIAVSVLGGVAYFQELNGLSTVNLIMFPISVLVVLFGVYVLSTRKMGGMRAQLFKDADEEEDAKSDARTGAGTSSPATPALSAPAASTARKPAGPAPAVPKLGS</sequence>
<feature type="compositionally biased region" description="Low complexity" evidence="5">
    <location>
        <begin position="403"/>
        <end position="421"/>
    </location>
</feature>
<feature type="transmembrane region" description="Helical" evidence="6">
    <location>
        <begin position="351"/>
        <end position="373"/>
    </location>
</feature>
<feature type="region of interest" description="Disordered" evidence="5">
    <location>
        <begin position="195"/>
        <end position="244"/>
    </location>
</feature>
<evidence type="ECO:0000256" key="5">
    <source>
        <dbReference type="SAM" id="MobiDB-lite"/>
    </source>
</evidence>
<keyword evidence="3 6" id="KW-1133">Transmembrane helix</keyword>
<dbReference type="PANTHER" id="PTHR12570:SF9">
    <property type="entry name" value="MAGNESIUM TRANSPORTER NIPA8-RELATED"/>
    <property type="match status" value="1"/>
</dbReference>
<dbReference type="GO" id="GO:0016020">
    <property type="term" value="C:membrane"/>
    <property type="evidence" value="ECO:0007669"/>
    <property type="project" value="UniProtKB-SubCell"/>
</dbReference>
<protein>
    <recommendedName>
        <fullName evidence="9">Magnesium transporter</fullName>
    </recommendedName>
</protein>
<dbReference type="GO" id="GO:0015095">
    <property type="term" value="F:magnesium ion transmembrane transporter activity"/>
    <property type="evidence" value="ECO:0007669"/>
    <property type="project" value="InterPro"/>
</dbReference>
<evidence type="ECO:0000256" key="3">
    <source>
        <dbReference type="ARBA" id="ARBA00022989"/>
    </source>
</evidence>
<evidence type="ECO:0000313" key="7">
    <source>
        <dbReference type="EMBL" id="KAA0172144.1"/>
    </source>
</evidence>
<comment type="subcellular location">
    <subcellularLocation>
        <location evidence="1">Membrane</location>
        <topology evidence="1">Multi-pass membrane protein</topology>
    </subcellularLocation>
</comment>
<dbReference type="InterPro" id="IPR008521">
    <property type="entry name" value="Mg_trans_NIPA"/>
</dbReference>
<dbReference type="PANTHER" id="PTHR12570">
    <property type="match status" value="1"/>
</dbReference>
<evidence type="ECO:0000313" key="8">
    <source>
        <dbReference type="Proteomes" id="UP000324907"/>
    </source>
</evidence>
<feature type="region of interest" description="Disordered" evidence="5">
    <location>
        <begin position="390"/>
        <end position="436"/>
    </location>
</feature>
<evidence type="ECO:0000256" key="6">
    <source>
        <dbReference type="SAM" id="Phobius"/>
    </source>
</evidence>
<feature type="transmembrane region" description="Helical" evidence="6">
    <location>
        <begin position="54"/>
        <end position="73"/>
    </location>
</feature>
<evidence type="ECO:0008006" key="9">
    <source>
        <dbReference type="Google" id="ProtNLM"/>
    </source>
</evidence>
<evidence type="ECO:0000256" key="4">
    <source>
        <dbReference type="ARBA" id="ARBA00023136"/>
    </source>
</evidence>
<feature type="transmembrane region" description="Helical" evidence="6">
    <location>
        <begin position="114"/>
        <end position="132"/>
    </location>
</feature>
<name>A0A5A8E530_CAFRO</name>
<feature type="compositionally biased region" description="Low complexity" evidence="5">
    <location>
        <begin position="221"/>
        <end position="237"/>
    </location>
</feature>
<dbReference type="Pfam" id="PF05653">
    <property type="entry name" value="Mg_trans_NIPA"/>
    <property type="match status" value="2"/>
</dbReference>
<proteinExistence type="predicted"/>
<feature type="transmembrane region" description="Helical" evidence="6">
    <location>
        <begin position="144"/>
        <end position="166"/>
    </location>
</feature>
<comment type="caution">
    <text evidence="7">The sequence shown here is derived from an EMBL/GenBank/DDBJ whole genome shotgun (WGS) entry which is preliminary data.</text>
</comment>
<dbReference type="AlphaFoldDB" id="A0A5A8E530"/>
<reference evidence="7 8" key="1">
    <citation type="submission" date="2019-07" db="EMBL/GenBank/DDBJ databases">
        <title>Genomes of Cafeteria roenbergensis.</title>
        <authorList>
            <person name="Fischer M.G."/>
            <person name="Hackl T."/>
            <person name="Roman M."/>
        </authorList>
    </citation>
    <scope>NUCLEOTIDE SEQUENCE [LARGE SCALE GENOMIC DNA]</scope>
    <source>
        <strain evidence="7 8">RCC970-E3</strain>
    </source>
</reference>
<feature type="transmembrane region" description="Helical" evidence="6">
    <location>
        <begin position="253"/>
        <end position="273"/>
    </location>
</feature>
<dbReference type="Proteomes" id="UP000324907">
    <property type="component" value="Unassembled WGS sequence"/>
</dbReference>
<evidence type="ECO:0000256" key="1">
    <source>
        <dbReference type="ARBA" id="ARBA00004141"/>
    </source>
</evidence>
<dbReference type="EMBL" id="VLTL01000002">
    <property type="protein sequence ID" value="KAA0172144.1"/>
    <property type="molecule type" value="Genomic_DNA"/>
</dbReference>
<feature type="transmembrane region" description="Helical" evidence="6">
    <location>
        <begin position="14"/>
        <end position="33"/>
    </location>
</feature>
<feature type="transmembrane region" description="Helical" evidence="6">
    <location>
        <begin position="293"/>
        <end position="312"/>
    </location>
</feature>
<feature type="transmembrane region" description="Helical" evidence="6">
    <location>
        <begin position="324"/>
        <end position="345"/>
    </location>
</feature>
<dbReference type="SUPFAM" id="SSF103481">
    <property type="entry name" value="Multidrug resistance efflux transporter EmrE"/>
    <property type="match status" value="1"/>
</dbReference>
<organism evidence="7 8">
    <name type="scientific">Cafeteria roenbergensis</name>
    <name type="common">Marine flagellate</name>
    <dbReference type="NCBI Taxonomy" id="33653"/>
    <lineage>
        <taxon>Eukaryota</taxon>
        <taxon>Sar</taxon>
        <taxon>Stramenopiles</taxon>
        <taxon>Bigyra</taxon>
        <taxon>Opalozoa</taxon>
        <taxon>Bicosoecida</taxon>
        <taxon>Cafeteriaceae</taxon>
        <taxon>Cafeteria</taxon>
    </lineage>
</organism>
<dbReference type="InterPro" id="IPR037185">
    <property type="entry name" value="EmrE-like"/>
</dbReference>
<keyword evidence="4 6" id="KW-0472">Membrane</keyword>